<evidence type="ECO:0008006" key="5">
    <source>
        <dbReference type="Google" id="ProtNLM"/>
    </source>
</evidence>
<keyword evidence="2" id="KW-0472">Membrane</keyword>
<name>A0ABW5UXP6_9MICO</name>
<accession>A0ABW5UXP6</accession>
<evidence type="ECO:0000313" key="4">
    <source>
        <dbReference type="Proteomes" id="UP001597492"/>
    </source>
</evidence>
<evidence type="ECO:0000256" key="1">
    <source>
        <dbReference type="SAM" id="MobiDB-lite"/>
    </source>
</evidence>
<reference evidence="4" key="1">
    <citation type="journal article" date="2019" name="Int. J. Syst. Evol. Microbiol.">
        <title>The Global Catalogue of Microorganisms (GCM) 10K type strain sequencing project: providing services to taxonomists for standard genome sequencing and annotation.</title>
        <authorList>
            <consortium name="The Broad Institute Genomics Platform"/>
            <consortium name="The Broad Institute Genome Sequencing Center for Infectious Disease"/>
            <person name="Wu L."/>
            <person name="Ma J."/>
        </authorList>
    </citation>
    <scope>NUCLEOTIDE SEQUENCE [LARGE SCALE GENOMIC DNA]</scope>
    <source>
        <strain evidence="4">TISTR 1514</strain>
    </source>
</reference>
<protein>
    <recommendedName>
        <fullName evidence="5">MFS transporter permease</fullName>
    </recommendedName>
</protein>
<feature type="transmembrane region" description="Helical" evidence="2">
    <location>
        <begin position="37"/>
        <end position="61"/>
    </location>
</feature>
<dbReference type="RefSeq" id="WP_019619278.1">
    <property type="nucleotide sequence ID" value="NZ_JBHUNE010000002.1"/>
</dbReference>
<sequence length="206" mass="22500">MAKRLHRILSPFLAISPFLVGAWTVVAWIVFQRSIGGFLGLFILVPLSFIQLGLLGIALWLRPTFRLSKKAMPTDAAWYFGSLVLWLVAVAIPGGWGGAAQLAAALFAGFAIVQLWRTSRKEAEEALRQRAERAAGASSNSDFGRSRGPQGGRVIIVDTNETWNERADGTAPDAEAQAIEAEILEEPRSNDDDEPDEWTARPHSTS</sequence>
<keyword evidence="2" id="KW-1133">Transmembrane helix</keyword>
<proteinExistence type="predicted"/>
<comment type="caution">
    <text evidence="3">The sequence shown here is derived from an EMBL/GenBank/DDBJ whole genome shotgun (WGS) entry which is preliminary data.</text>
</comment>
<feature type="compositionally biased region" description="Low complexity" evidence="1">
    <location>
        <begin position="171"/>
        <end position="181"/>
    </location>
</feature>
<dbReference type="Proteomes" id="UP001597492">
    <property type="component" value="Unassembled WGS sequence"/>
</dbReference>
<keyword evidence="4" id="KW-1185">Reference proteome</keyword>
<feature type="region of interest" description="Disordered" evidence="1">
    <location>
        <begin position="127"/>
        <end position="206"/>
    </location>
</feature>
<evidence type="ECO:0000313" key="3">
    <source>
        <dbReference type="EMBL" id="MFD2757162.1"/>
    </source>
</evidence>
<feature type="transmembrane region" description="Helical" evidence="2">
    <location>
        <begin position="12"/>
        <end position="31"/>
    </location>
</feature>
<dbReference type="EMBL" id="JBHUNE010000002">
    <property type="protein sequence ID" value="MFD2757162.1"/>
    <property type="molecule type" value="Genomic_DNA"/>
</dbReference>
<evidence type="ECO:0000256" key="2">
    <source>
        <dbReference type="SAM" id="Phobius"/>
    </source>
</evidence>
<gene>
    <name evidence="3" type="ORF">ACFSW7_02070</name>
</gene>
<feature type="transmembrane region" description="Helical" evidence="2">
    <location>
        <begin position="73"/>
        <end position="92"/>
    </location>
</feature>
<organism evidence="3 4">
    <name type="scientific">Gulosibacter faecalis</name>
    <dbReference type="NCBI Taxonomy" id="272240"/>
    <lineage>
        <taxon>Bacteria</taxon>
        <taxon>Bacillati</taxon>
        <taxon>Actinomycetota</taxon>
        <taxon>Actinomycetes</taxon>
        <taxon>Micrococcales</taxon>
        <taxon>Microbacteriaceae</taxon>
        <taxon>Gulosibacter</taxon>
    </lineage>
</organism>
<keyword evidence="2" id="KW-0812">Transmembrane</keyword>